<dbReference type="Gramene" id="KOM42461">
    <property type="protein sequence ID" value="KOM42461"/>
    <property type="gene ID" value="LR48_Vigan05g006500"/>
</dbReference>
<dbReference type="AlphaFoldDB" id="A0A0L9UIF9"/>
<feature type="region of interest" description="Disordered" evidence="1">
    <location>
        <begin position="1"/>
        <end position="26"/>
    </location>
</feature>
<dbReference type="PANTHER" id="PTHR42916">
    <property type="entry name" value="2-SUCCINYL-5-ENOLPYRUVYL-6-HYDROXY-3-CYCLOHEXENE-1-CARBOXYLATE SYNTHASE"/>
    <property type="match status" value="1"/>
</dbReference>
<dbReference type="PANTHER" id="PTHR42916:SF1">
    <property type="entry name" value="PROTEIN PHYLLO, CHLOROPLASTIC"/>
    <property type="match status" value="1"/>
</dbReference>
<accession>A0A0L9UIF9</accession>
<evidence type="ECO:0008006" key="4">
    <source>
        <dbReference type="Google" id="ProtNLM"/>
    </source>
</evidence>
<feature type="compositionally biased region" description="Pro residues" evidence="1">
    <location>
        <begin position="17"/>
        <end position="26"/>
    </location>
</feature>
<proteinExistence type="predicted"/>
<gene>
    <name evidence="2" type="ORF">LR48_Vigan05g006500</name>
</gene>
<sequence>MPRPASGEPSSQASAKKPPPNSAAPVPCPLRTPCNFHFRPRSSMVIGWKRKVRANIVSALGRWSVSNSEMFMVEGGACNFGIGMRSARVRSGASRSEVAGVVGVRFDGPVPLNGDVLEKEVLFEQCVTRTLSPALTLEEGLEKLKDALHTLKLQRPPSSTGFLRFQVAVPPGSKALALFCSQPLSSSVFPLAYLSKHNADPKSLYVNGARGVCAIGAAVSFLPPTSNHRTFVNRYVSSDSTNVVAYGFMDVNLDDGNVSHQEGSFWFFIPQIELDELESVSVLTMSLAWDEFSQSTFQEAYYLLEVSLDQVMCHVWSTIDKGKSKCTRGALRKLNLVEDRSIPRV</sequence>
<organism evidence="2 3">
    <name type="scientific">Phaseolus angularis</name>
    <name type="common">Azuki bean</name>
    <name type="synonym">Vigna angularis</name>
    <dbReference type="NCBI Taxonomy" id="3914"/>
    <lineage>
        <taxon>Eukaryota</taxon>
        <taxon>Viridiplantae</taxon>
        <taxon>Streptophyta</taxon>
        <taxon>Embryophyta</taxon>
        <taxon>Tracheophyta</taxon>
        <taxon>Spermatophyta</taxon>
        <taxon>Magnoliopsida</taxon>
        <taxon>eudicotyledons</taxon>
        <taxon>Gunneridae</taxon>
        <taxon>Pentapetalae</taxon>
        <taxon>rosids</taxon>
        <taxon>fabids</taxon>
        <taxon>Fabales</taxon>
        <taxon>Fabaceae</taxon>
        <taxon>Papilionoideae</taxon>
        <taxon>50 kb inversion clade</taxon>
        <taxon>NPAAA clade</taxon>
        <taxon>indigoferoid/millettioid clade</taxon>
        <taxon>Phaseoleae</taxon>
        <taxon>Vigna</taxon>
    </lineage>
</organism>
<dbReference type="Proteomes" id="UP000053144">
    <property type="component" value="Chromosome 5"/>
</dbReference>
<dbReference type="EMBL" id="CM003375">
    <property type="protein sequence ID" value="KOM42461.1"/>
    <property type="molecule type" value="Genomic_DNA"/>
</dbReference>
<evidence type="ECO:0000256" key="1">
    <source>
        <dbReference type="SAM" id="MobiDB-lite"/>
    </source>
</evidence>
<name>A0A0L9UIF9_PHAAN</name>
<dbReference type="STRING" id="3914.A0A0L9UIF9"/>
<protein>
    <recommendedName>
        <fullName evidence="4">Protein PHYLLO, chloroplastic</fullName>
    </recommendedName>
</protein>
<evidence type="ECO:0000313" key="2">
    <source>
        <dbReference type="EMBL" id="KOM42461.1"/>
    </source>
</evidence>
<reference evidence="3" key="1">
    <citation type="journal article" date="2015" name="Proc. Natl. Acad. Sci. U.S.A.">
        <title>Genome sequencing of adzuki bean (Vigna angularis) provides insight into high starch and low fat accumulation and domestication.</title>
        <authorList>
            <person name="Yang K."/>
            <person name="Tian Z."/>
            <person name="Chen C."/>
            <person name="Luo L."/>
            <person name="Zhao B."/>
            <person name="Wang Z."/>
            <person name="Yu L."/>
            <person name="Li Y."/>
            <person name="Sun Y."/>
            <person name="Li W."/>
            <person name="Chen Y."/>
            <person name="Li Y."/>
            <person name="Zhang Y."/>
            <person name="Ai D."/>
            <person name="Zhao J."/>
            <person name="Shang C."/>
            <person name="Ma Y."/>
            <person name="Wu B."/>
            <person name="Wang M."/>
            <person name="Gao L."/>
            <person name="Sun D."/>
            <person name="Zhang P."/>
            <person name="Guo F."/>
            <person name="Wang W."/>
            <person name="Li Y."/>
            <person name="Wang J."/>
            <person name="Varshney R.K."/>
            <person name="Wang J."/>
            <person name="Ling H.Q."/>
            <person name="Wan P."/>
        </authorList>
    </citation>
    <scope>NUCLEOTIDE SEQUENCE</scope>
    <source>
        <strain evidence="3">cv. Jingnong 6</strain>
    </source>
</reference>
<evidence type="ECO:0000313" key="3">
    <source>
        <dbReference type="Proteomes" id="UP000053144"/>
    </source>
</evidence>